<dbReference type="InterPro" id="IPR018925">
    <property type="entry name" value="XtmA-like_N"/>
</dbReference>
<sequence length="309" mass="36045">MARAPNKKVDEAYELYKKGYKLVDIAKELDMAESTIRVWKNRYKWDDGNETFQKDKRNVSNKKANRKKVNKEPVADEVKEVLENTELTDKQKLFCIYYIEDFNKTKAYQKAYACSYDTARVEGCKCLTKPNIKKEVERLTAECLEEQEINSKLLNKRLLEMYIKIAFSDISDYLSFGQEEQKVWGMDDDGKYYPVIDPDTGEQRIRKYNVVNLNESIEFDTSIISEVSEGKDGVKIKLQDKMKAMDFLSKNYDLLNDNDKTKLDMEYAILRNEKLKIETDKLKGNKDVAPIKIEFVKASEKNEQGGNDK</sequence>
<evidence type="ECO:0000259" key="3">
    <source>
        <dbReference type="Pfam" id="PF10668"/>
    </source>
</evidence>
<organism evidence="4 5">
    <name type="scientific">Clostridium cadaveris</name>
    <dbReference type="NCBI Taxonomy" id="1529"/>
    <lineage>
        <taxon>Bacteria</taxon>
        <taxon>Bacillati</taxon>
        <taxon>Bacillota</taxon>
        <taxon>Clostridia</taxon>
        <taxon>Eubacteriales</taxon>
        <taxon>Clostridiaceae</taxon>
        <taxon>Clostridium</taxon>
    </lineage>
</organism>
<dbReference type="InterPro" id="IPR005335">
    <property type="entry name" value="Terminase_ssu"/>
</dbReference>
<dbReference type="Gene3D" id="1.10.10.1400">
    <property type="entry name" value="Terminase, small subunit, N-terminal DNA-binding domain, HTH motif"/>
    <property type="match status" value="1"/>
</dbReference>
<dbReference type="GO" id="GO:0051276">
    <property type="term" value="P:chromosome organization"/>
    <property type="evidence" value="ECO:0007669"/>
    <property type="project" value="InterPro"/>
</dbReference>
<comment type="caution">
    <text evidence="4">The sequence shown here is derived from an EMBL/GenBank/DDBJ whole genome shotgun (WGS) entry which is preliminary data.</text>
</comment>
<dbReference type="Pfam" id="PF03592">
    <property type="entry name" value="Terminase_2"/>
    <property type="match status" value="1"/>
</dbReference>
<dbReference type="InterPro" id="IPR052404">
    <property type="entry name" value="SPP1-like_terminase"/>
</dbReference>
<evidence type="ECO:0000256" key="1">
    <source>
        <dbReference type="ARBA" id="ARBA00022612"/>
    </source>
</evidence>
<evidence type="ECO:0000256" key="2">
    <source>
        <dbReference type="ARBA" id="ARBA00023219"/>
    </source>
</evidence>
<dbReference type="EMBL" id="QAMZ01000053">
    <property type="protein sequence ID" value="PWL51776.1"/>
    <property type="molecule type" value="Genomic_DNA"/>
</dbReference>
<reference evidence="4 5" key="1">
    <citation type="submission" date="2018-03" db="EMBL/GenBank/DDBJ databases">
        <title>The uncultured portion of the human microbiome is neutrally assembled.</title>
        <authorList>
            <person name="Jeraldo P."/>
            <person name="Boardman L."/>
            <person name="White B.A."/>
            <person name="Nelson H."/>
            <person name="Goldenfeld N."/>
            <person name="Chia N."/>
        </authorList>
    </citation>
    <scope>NUCLEOTIDE SEQUENCE [LARGE SCALE GENOMIC DNA]</scope>
    <source>
        <strain evidence="4">CIM:MAG 903</strain>
    </source>
</reference>
<dbReference type="InterPro" id="IPR038713">
    <property type="entry name" value="Terminase_Gp1_N_sf"/>
</dbReference>
<dbReference type="PANTHER" id="PTHR41328:SF3">
    <property type="entry name" value="PBSX PHAGE TERMINASE SMALL SUBUNIT"/>
    <property type="match status" value="1"/>
</dbReference>
<evidence type="ECO:0000313" key="5">
    <source>
        <dbReference type="Proteomes" id="UP000246114"/>
    </source>
</evidence>
<gene>
    <name evidence="4" type="ORF">DBY38_12585</name>
</gene>
<keyword evidence="2" id="KW-0231">Viral genome packaging</keyword>
<keyword evidence="1" id="KW-1188">Viral release from host cell</keyword>
<dbReference type="AlphaFoldDB" id="A0A316M0A8"/>
<protein>
    <submittedName>
        <fullName evidence="4">Phage portal protein</fullName>
    </submittedName>
</protein>
<dbReference type="Pfam" id="PF10668">
    <property type="entry name" value="Phage_terminase"/>
    <property type="match status" value="1"/>
</dbReference>
<accession>A0A316M0A8</accession>
<dbReference type="PANTHER" id="PTHR41328">
    <property type="entry name" value="TERMINASE SMALL SUBUNIT-RELATED"/>
    <property type="match status" value="1"/>
</dbReference>
<dbReference type="Proteomes" id="UP000246114">
    <property type="component" value="Unassembled WGS sequence"/>
</dbReference>
<proteinExistence type="predicted"/>
<evidence type="ECO:0000313" key="4">
    <source>
        <dbReference type="EMBL" id="PWL51776.1"/>
    </source>
</evidence>
<name>A0A316M0A8_9CLOT</name>
<feature type="domain" description="PBSX phage terminase small subunit-like N-terminal" evidence="3">
    <location>
        <begin position="1"/>
        <end position="62"/>
    </location>
</feature>